<dbReference type="Gene3D" id="1.10.357.10">
    <property type="entry name" value="Tetracycline Repressor, domain 2"/>
    <property type="match status" value="1"/>
</dbReference>
<dbReference type="Pfam" id="PF21306">
    <property type="entry name" value="TetR_C_40"/>
    <property type="match status" value="1"/>
</dbReference>
<evidence type="ECO:0000256" key="1">
    <source>
        <dbReference type="ARBA" id="ARBA00023125"/>
    </source>
</evidence>
<dbReference type="KEGG" id="sphj:BSL82_02160"/>
<dbReference type="PROSITE" id="PS50977">
    <property type="entry name" value="HTH_TETR_2"/>
    <property type="match status" value="1"/>
</dbReference>
<feature type="DNA-binding region" description="H-T-H motif" evidence="2">
    <location>
        <begin position="56"/>
        <end position="75"/>
    </location>
</feature>
<dbReference type="InterPro" id="IPR049513">
    <property type="entry name" value="TetR_C_40"/>
</dbReference>
<feature type="compositionally biased region" description="Basic and acidic residues" evidence="3">
    <location>
        <begin position="16"/>
        <end position="31"/>
    </location>
</feature>
<evidence type="ECO:0000259" key="4">
    <source>
        <dbReference type="PROSITE" id="PS50977"/>
    </source>
</evidence>
<dbReference type="InterPro" id="IPR009057">
    <property type="entry name" value="Homeodomain-like_sf"/>
</dbReference>
<dbReference type="GO" id="GO:0003677">
    <property type="term" value="F:DNA binding"/>
    <property type="evidence" value="ECO:0007669"/>
    <property type="project" value="UniProtKB-UniRule"/>
</dbReference>
<dbReference type="RefSeq" id="WP_072595827.1">
    <property type="nucleotide sequence ID" value="NZ_CP018221.1"/>
</dbReference>
<evidence type="ECO:0000313" key="5">
    <source>
        <dbReference type="EMBL" id="API58252.1"/>
    </source>
</evidence>
<protein>
    <recommendedName>
        <fullName evidence="4">HTH tetR-type domain-containing protein</fullName>
    </recommendedName>
</protein>
<dbReference type="Proteomes" id="UP000182063">
    <property type="component" value="Chromosome"/>
</dbReference>
<dbReference type="OrthoDB" id="9811084at2"/>
<accession>A0A1L3ZRJ4</accession>
<evidence type="ECO:0000313" key="6">
    <source>
        <dbReference type="Proteomes" id="UP000182063"/>
    </source>
</evidence>
<keyword evidence="1 2" id="KW-0238">DNA-binding</keyword>
<gene>
    <name evidence="5" type="ORF">BSL82_02160</name>
</gene>
<sequence>MAKMLTGAGKAASPKRRGEENHRVRVGRERSARTRRQLLDSVLVMYSSETSSAPTMIDDIVKHAGVSRGTFYTHFDTVEQIVAEAGSMLADEMVGDARLVFEGLESAMARTATGILLFLTRALFDEHWGGFIVRAGLLREENPLSQDIRADIARGVEAGQYSVRNALAASDMIFGTVVEAILRINQGHRSTRYIRDITEMVLHALGVDSAEADHVVAQSFERLTRIAPTQLNWWKNPDGAS</sequence>
<dbReference type="AlphaFoldDB" id="A0A1L3ZRJ4"/>
<dbReference type="SUPFAM" id="SSF46689">
    <property type="entry name" value="Homeodomain-like"/>
    <property type="match status" value="1"/>
</dbReference>
<proteinExistence type="predicted"/>
<dbReference type="EMBL" id="CP018221">
    <property type="protein sequence ID" value="API58252.1"/>
    <property type="molecule type" value="Genomic_DNA"/>
</dbReference>
<evidence type="ECO:0000256" key="3">
    <source>
        <dbReference type="SAM" id="MobiDB-lite"/>
    </source>
</evidence>
<keyword evidence="6" id="KW-1185">Reference proteome</keyword>
<name>A0A1L3ZRJ4_9SPHN</name>
<evidence type="ECO:0000256" key="2">
    <source>
        <dbReference type="PROSITE-ProRule" id="PRU00335"/>
    </source>
</evidence>
<dbReference type="InterPro" id="IPR001647">
    <property type="entry name" value="HTH_TetR"/>
</dbReference>
<organism evidence="5 6">
    <name type="scientific">Tardibacter chloracetimidivorans</name>
    <dbReference type="NCBI Taxonomy" id="1921510"/>
    <lineage>
        <taxon>Bacteria</taxon>
        <taxon>Pseudomonadati</taxon>
        <taxon>Pseudomonadota</taxon>
        <taxon>Alphaproteobacteria</taxon>
        <taxon>Sphingomonadales</taxon>
        <taxon>Sphingomonadaceae</taxon>
        <taxon>Tardibacter</taxon>
    </lineage>
</organism>
<dbReference type="Pfam" id="PF00440">
    <property type="entry name" value="TetR_N"/>
    <property type="match status" value="1"/>
</dbReference>
<reference evidence="6" key="1">
    <citation type="submission" date="2016-11" db="EMBL/GenBank/DDBJ databases">
        <title>Complete Genome Sequence of alachlor-degrading Sphingomonas sp. strain JJ-A5.</title>
        <authorList>
            <person name="Lee H."/>
            <person name="Ka J.-O."/>
        </authorList>
    </citation>
    <scope>NUCLEOTIDE SEQUENCE [LARGE SCALE GENOMIC DNA]</scope>
    <source>
        <strain evidence="6">JJ-A5</strain>
    </source>
</reference>
<feature type="region of interest" description="Disordered" evidence="3">
    <location>
        <begin position="1"/>
        <end position="31"/>
    </location>
</feature>
<feature type="domain" description="HTH tetR-type" evidence="4">
    <location>
        <begin position="32"/>
        <end position="93"/>
    </location>
</feature>